<dbReference type="OrthoDB" id="5771378at2759"/>
<sequence>MRHKTYATVDVVAYNCKCGTKFGCNTVNTGKVIGACAGPRSTADIAFIGLYCVHKDYQGLGLGLKLFKKVREELGDINIGLGAVPSQISTYRDKAGFTVEDKTRMIVFEGKVTGLENLTNAVDGVSVVSICDSLMPQVIDYDESITKYRRDAIIQLTCTEPLSISMAAVRKENNSDIVLGFGCVKRSNIDEVIMGPLYANNDLIAEVLITSLINSFPPAVQHGLIIFALNGSIGALTIPEKLGLERKEEVPRLYTKSVPDADVSRIYSILTPNFSPY</sequence>
<dbReference type="Gene3D" id="3.40.630.30">
    <property type="match status" value="1"/>
</dbReference>
<dbReference type="InterPro" id="IPR041496">
    <property type="entry name" value="YitH/HolE_GNAT"/>
</dbReference>
<dbReference type="Gene3D" id="3.40.630.90">
    <property type="match status" value="1"/>
</dbReference>
<dbReference type="Pfam" id="PF00583">
    <property type="entry name" value="Acetyltransf_1"/>
    <property type="match status" value="1"/>
</dbReference>
<gene>
    <name evidence="2" type="ORF">B4U80_13182</name>
</gene>
<dbReference type="PANTHER" id="PTHR47237">
    <property type="entry name" value="SLL0310 PROTEIN"/>
    <property type="match status" value="1"/>
</dbReference>
<dbReference type="PANTHER" id="PTHR47237:SF1">
    <property type="entry name" value="SLL0310 PROTEIN"/>
    <property type="match status" value="1"/>
</dbReference>
<dbReference type="SUPFAM" id="SSF55729">
    <property type="entry name" value="Acyl-CoA N-acyltransferases (Nat)"/>
    <property type="match status" value="1"/>
</dbReference>
<dbReference type="Pfam" id="PF18014">
    <property type="entry name" value="Acetyltransf_18"/>
    <property type="match status" value="1"/>
</dbReference>
<evidence type="ECO:0000259" key="1">
    <source>
        <dbReference type="PROSITE" id="PS51186"/>
    </source>
</evidence>
<comment type="caution">
    <text evidence="2">The sequence shown here is derived from an EMBL/GenBank/DDBJ whole genome shotgun (WGS) entry which is preliminary data.</text>
</comment>
<name>A0A443SAX2_9ACAR</name>
<dbReference type="InterPro" id="IPR052729">
    <property type="entry name" value="Acyl/Acetyltrans_Enzymes"/>
</dbReference>
<dbReference type="EMBL" id="NCKV01004514">
    <property type="protein sequence ID" value="RWS24706.1"/>
    <property type="molecule type" value="Genomic_DNA"/>
</dbReference>
<organism evidence="2 3">
    <name type="scientific">Leptotrombidium deliense</name>
    <dbReference type="NCBI Taxonomy" id="299467"/>
    <lineage>
        <taxon>Eukaryota</taxon>
        <taxon>Metazoa</taxon>
        <taxon>Ecdysozoa</taxon>
        <taxon>Arthropoda</taxon>
        <taxon>Chelicerata</taxon>
        <taxon>Arachnida</taxon>
        <taxon>Acari</taxon>
        <taxon>Acariformes</taxon>
        <taxon>Trombidiformes</taxon>
        <taxon>Prostigmata</taxon>
        <taxon>Anystina</taxon>
        <taxon>Parasitengona</taxon>
        <taxon>Trombiculoidea</taxon>
        <taxon>Trombiculidae</taxon>
        <taxon>Leptotrombidium</taxon>
    </lineage>
</organism>
<protein>
    <submittedName>
        <fullName evidence="2">GNAT family acetyltransferase-like protein</fullName>
    </submittedName>
</protein>
<dbReference type="InterPro" id="IPR000182">
    <property type="entry name" value="GNAT_dom"/>
</dbReference>
<dbReference type="STRING" id="299467.A0A443SAX2"/>
<dbReference type="CDD" id="cd04301">
    <property type="entry name" value="NAT_SF"/>
    <property type="match status" value="1"/>
</dbReference>
<dbReference type="GO" id="GO:0016747">
    <property type="term" value="F:acyltransferase activity, transferring groups other than amino-acyl groups"/>
    <property type="evidence" value="ECO:0007669"/>
    <property type="project" value="InterPro"/>
</dbReference>
<dbReference type="InterPro" id="IPR016181">
    <property type="entry name" value="Acyl_CoA_acyltransferase"/>
</dbReference>
<keyword evidence="3" id="KW-1185">Reference proteome</keyword>
<keyword evidence="2" id="KW-0808">Transferase</keyword>
<dbReference type="AlphaFoldDB" id="A0A443SAX2"/>
<proteinExistence type="predicted"/>
<dbReference type="Proteomes" id="UP000288716">
    <property type="component" value="Unassembled WGS sequence"/>
</dbReference>
<feature type="domain" description="N-acetyltransferase" evidence="1">
    <location>
        <begin position="1"/>
        <end position="119"/>
    </location>
</feature>
<dbReference type="PROSITE" id="PS51186">
    <property type="entry name" value="GNAT"/>
    <property type="match status" value="1"/>
</dbReference>
<evidence type="ECO:0000313" key="3">
    <source>
        <dbReference type="Proteomes" id="UP000288716"/>
    </source>
</evidence>
<reference evidence="2 3" key="1">
    <citation type="journal article" date="2018" name="Gigascience">
        <title>Genomes of trombidid mites reveal novel predicted allergens and laterally-transferred genes associated with secondary metabolism.</title>
        <authorList>
            <person name="Dong X."/>
            <person name="Chaisiri K."/>
            <person name="Xia D."/>
            <person name="Armstrong S.D."/>
            <person name="Fang Y."/>
            <person name="Donnelly M.J."/>
            <person name="Kadowaki T."/>
            <person name="McGarry J.W."/>
            <person name="Darby A.C."/>
            <person name="Makepeace B.L."/>
        </authorList>
    </citation>
    <scope>NUCLEOTIDE SEQUENCE [LARGE SCALE GENOMIC DNA]</scope>
    <source>
        <strain evidence="2">UoL-UT</strain>
    </source>
</reference>
<evidence type="ECO:0000313" key="2">
    <source>
        <dbReference type="EMBL" id="RWS24706.1"/>
    </source>
</evidence>
<dbReference type="VEuPathDB" id="VectorBase:LDEU007334"/>
<accession>A0A443SAX2</accession>